<evidence type="ECO:0000313" key="3">
    <source>
        <dbReference type="Proteomes" id="UP000756132"/>
    </source>
</evidence>
<feature type="compositionally biased region" description="Basic residues" evidence="1">
    <location>
        <begin position="239"/>
        <end position="248"/>
    </location>
</feature>
<organism evidence="2 3">
    <name type="scientific">Passalora fulva</name>
    <name type="common">Tomato leaf mold</name>
    <name type="synonym">Cladosporium fulvum</name>
    <dbReference type="NCBI Taxonomy" id="5499"/>
    <lineage>
        <taxon>Eukaryota</taxon>
        <taxon>Fungi</taxon>
        <taxon>Dikarya</taxon>
        <taxon>Ascomycota</taxon>
        <taxon>Pezizomycotina</taxon>
        <taxon>Dothideomycetes</taxon>
        <taxon>Dothideomycetidae</taxon>
        <taxon>Mycosphaerellales</taxon>
        <taxon>Mycosphaerellaceae</taxon>
        <taxon>Fulvia</taxon>
    </lineage>
</organism>
<protein>
    <submittedName>
        <fullName evidence="2">Uncharacterized protein</fullName>
    </submittedName>
</protein>
<feature type="compositionally biased region" description="Low complexity" evidence="1">
    <location>
        <begin position="1"/>
        <end position="10"/>
    </location>
</feature>
<feature type="compositionally biased region" description="Basic and acidic residues" evidence="1">
    <location>
        <begin position="52"/>
        <end position="64"/>
    </location>
</feature>
<keyword evidence="3" id="KW-1185">Reference proteome</keyword>
<feature type="compositionally biased region" description="Basic residues" evidence="1">
    <location>
        <begin position="20"/>
        <end position="35"/>
    </location>
</feature>
<feature type="region of interest" description="Disordered" evidence="1">
    <location>
        <begin position="159"/>
        <end position="179"/>
    </location>
</feature>
<feature type="region of interest" description="Disordered" evidence="1">
    <location>
        <begin position="235"/>
        <end position="276"/>
    </location>
</feature>
<evidence type="ECO:0000313" key="2">
    <source>
        <dbReference type="EMBL" id="UJO13102.1"/>
    </source>
</evidence>
<reference evidence="2" key="2">
    <citation type="journal article" date="2022" name="Microb. Genom.">
        <title>A chromosome-scale genome assembly of the tomato pathogen Cladosporium fulvum reveals a compartmentalized genome architecture and the presence of a dispensable chromosome.</title>
        <authorList>
            <person name="Zaccaron A.Z."/>
            <person name="Chen L.H."/>
            <person name="Samaras A."/>
            <person name="Stergiopoulos I."/>
        </authorList>
    </citation>
    <scope>NUCLEOTIDE SEQUENCE</scope>
    <source>
        <strain evidence="2">Race5_Kim</strain>
    </source>
</reference>
<dbReference type="KEGG" id="ffu:CLAFUR5_03409"/>
<feature type="region of interest" description="Disordered" evidence="1">
    <location>
        <begin position="1"/>
        <end position="72"/>
    </location>
</feature>
<dbReference type="Proteomes" id="UP000756132">
    <property type="component" value="Chromosome 2"/>
</dbReference>
<feature type="compositionally biased region" description="Polar residues" evidence="1">
    <location>
        <begin position="159"/>
        <end position="169"/>
    </location>
</feature>
<dbReference type="AlphaFoldDB" id="A0A9Q8L933"/>
<reference evidence="2" key="1">
    <citation type="submission" date="2021-12" db="EMBL/GenBank/DDBJ databases">
        <authorList>
            <person name="Zaccaron A."/>
            <person name="Stergiopoulos I."/>
        </authorList>
    </citation>
    <scope>NUCLEOTIDE SEQUENCE</scope>
    <source>
        <strain evidence="2">Race5_Kim</strain>
    </source>
</reference>
<gene>
    <name evidence="2" type="ORF">CLAFUR5_03409</name>
</gene>
<dbReference type="EMBL" id="CP090164">
    <property type="protein sequence ID" value="UJO13102.1"/>
    <property type="molecule type" value="Genomic_DNA"/>
</dbReference>
<evidence type="ECO:0000256" key="1">
    <source>
        <dbReference type="SAM" id="MobiDB-lite"/>
    </source>
</evidence>
<dbReference type="GeneID" id="71983287"/>
<name>A0A9Q8L933_PASFU</name>
<dbReference type="RefSeq" id="XP_047757468.1">
    <property type="nucleotide sequence ID" value="XM_047902557.1"/>
</dbReference>
<accession>A0A9Q8L933</accession>
<proteinExistence type="predicted"/>
<sequence length="276" mass="30054">MADPSLTTSPPLQPTQPPGRRNRKKLRTVSVHHTRLSPATRTPPAESALRYFVDDSGRVTETGDHPGPQTPMPCSNYSNAAQSAGLPIMTLNGTIKGHDTRRSNATNDQAATPRLPLEPGVESLSTAVPFGPRAHEGFPTISVKNSARFGLTRSIPSQIENTTRPSSTADRPGASTPQLLRLEPRCPIQGFTYTFDPAGTTALPETRMIVYSNKSGHDLLREIKRPANYIDQVTEQRTPPRKSARYIHRHDSGAQGLVMPSPTLNSASRPARRQST</sequence>